<proteinExistence type="predicted"/>
<name>A0AAX3JAN1_9GAMM</name>
<evidence type="ECO:0000256" key="1">
    <source>
        <dbReference type="SAM" id="MobiDB-lite"/>
    </source>
</evidence>
<gene>
    <name evidence="2" type="ORF">PANT111_40246</name>
</gene>
<comment type="caution">
    <text evidence="2">The sequence shown here is derived from an EMBL/GenBank/DDBJ whole genome shotgun (WGS) entry which is preliminary data.</text>
</comment>
<dbReference type="AlphaFoldDB" id="A0AAX3JAN1"/>
<evidence type="ECO:0000313" key="2">
    <source>
        <dbReference type="EMBL" id="VXC43081.1"/>
    </source>
</evidence>
<evidence type="ECO:0000313" key="3">
    <source>
        <dbReference type="Proteomes" id="UP000433737"/>
    </source>
</evidence>
<sequence length="212" mass="23995">MRRNILKFPLLTRTVCADRHQVTARRQHFQRVPDVLQIIAVAKRRIHDNPVINGLRGAAQKVRAGHGHFRKRRAEMFSQRRVHFYALAYYLRHGRKHRADNGAGPGARLQHPTTRPDVGQGDKLPAHQIGRNKQLCICMHPGSGLQAAEFLLHLRDSRAEFGTHFSFSRAGNAGTLYIHLYIHKTPGEPGSLICQRGTSTVFMSVIYTGDRV</sequence>
<feature type="region of interest" description="Disordered" evidence="1">
    <location>
        <begin position="99"/>
        <end position="119"/>
    </location>
</feature>
<dbReference type="EMBL" id="CABWMH010000034">
    <property type="protein sequence ID" value="VXC43081.1"/>
    <property type="molecule type" value="Genomic_DNA"/>
</dbReference>
<accession>A0AAX3JAN1</accession>
<protein>
    <submittedName>
        <fullName evidence="2">Uncharacterized protein</fullName>
    </submittedName>
</protein>
<reference evidence="2 3" key="1">
    <citation type="submission" date="2019-10" db="EMBL/GenBank/DDBJ databases">
        <authorList>
            <person name="Karimi E."/>
        </authorList>
    </citation>
    <scope>NUCLEOTIDE SEQUENCE [LARGE SCALE GENOMIC DNA]</scope>
    <source>
        <strain evidence="2">Pantoea sp. 111</strain>
    </source>
</reference>
<dbReference type="Proteomes" id="UP000433737">
    <property type="component" value="Unassembled WGS sequence"/>
</dbReference>
<organism evidence="2 3">
    <name type="scientific">Pantoea brenneri</name>
    <dbReference type="NCBI Taxonomy" id="472694"/>
    <lineage>
        <taxon>Bacteria</taxon>
        <taxon>Pseudomonadati</taxon>
        <taxon>Pseudomonadota</taxon>
        <taxon>Gammaproteobacteria</taxon>
        <taxon>Enterobacterales</taxon>
        <taxon>Erwiniaceae</taxon>
        <taxon>Pantoea</taxon>
    </lineage>
</organism>